<feature type="binding site" evidence="15">
    <location>
        <position position="215"/>
    </location>
    <ligand>
        <name>NADP(+)</name>
        <dbReference type="ChEBI" id="CHEBI:58349"/>
    </ligand>
</feature>
<evidence type="ECO:0000256" key="15">
    <source>
        <dbReference type="PIRSR" id="PIRSR006769-2"/>
    </source>
</evidence>
<feature type="active site" description="Proton donor" evidence="14">
    <location>
        <position position="46"/>
    </location>
</feature>
<evidence type="ECO:0000313" key="18">
    <source>
        <dbReference type="EMBL" id="OGG46957.1"/>
    </source>
</evidence>
<evidence type="ECO:0000256" key="6">
    <source>
        <dbReference type="ARBA" id="ARBA00022619"/>
    </source>
</evidence>
<reference evidence="18 19" key="1">
    <citation type="journal article" date="2016" name="Nat. Commun.">
        <title>Thousands of microbial genomes shed light on interconnected biogeochemical processes in an aquifer system.</title>
        <authorList>
            <person name="Anantharaman K."/>
            <person name="Brown C.T."/>
            <person name="Hug L.A."/>
            <person name="Sharon I."/>
            <person name="Castelle C.J."/>
            <person name="Probst A.J."/>
            <person name="Thomas B.C."/>
            <person name="Singh A."/>
            <person name="Wilkins M.J."/>
            <person name="Karaoz U."/>
            <person name="Brodie E.L."/>
            <person name="Williams K.H."/>
            <person name="Hubbard S.S."/>
            <person name="Banfield J.F."/>
        </authorList>
    </citation>
    <scope>NUCLEOTIDE SEQUENCE [LARGE SCALE GENOMIC DNA]</scope>
    <source>
        <strain evidence="19">RIFCSPLOWO2_12_FULL_64_10</strain>
    </source>
</reference>
<dbReference type="CDD" id="cd01284">
    <property type="entry name" value="Riboflavin_deaminase-reductase"/>
    <property type="match status" value="1"/>
</dbReference>
<dbReference type="PANTHER" id="PTHR38011">
    <property type="entry name" value="DIHYDROFOLATE REDUCTASE FAMILY PROTEIN (AFU_ORTHOLOGUE AFUA_8G06820)"/>
    <property type="match status" value="1"/>
</dbReference>
<keyword evidence="12" id="KW-0511">Multifunctional enzyme</keyword>
<evidence type="ECO:0000256" key="13">
    <source>
        <dbReference type="PIRNR" id="PIRNR006769"/>
    </source>
</evidence>
<dbReference type="Gene3D" id="3.40.140.10">
    <property type="entry name" value="Cytidine Deaminase, domain 2"/>
    <property type="match status" value="1"/>
</dbReference>
<feature type="binding site" evidence="16">
    <location>
        <position position="78"/>
    </location>
    <ligand>
        <name>Zn(2+)</name>
        <dbReference type="ChEBI" id="CHEBI:29105"/>
        <note>catalytic</note>
    </ligand>
</feature>
<evidence type="ECO:0000256" key="10">
    <source>
        <dbReference type="ARBA" id="ARBA00022857"/>
    </source>
</evidence>
<accession>A0A1F6CD85</accession>
<dbReference type="InterPro" id="IPR011549">
    <property type="entry name" value="RibD_C"/>
</dbReference>
<dbReference type="Proteomes" id="UP000178606">
    <property type="component" value="Unassembled WGS sequence"/>
</dbReference>
<dbReference type="Gene3D" id="3.40.430.10">
    <property type="entry name" value="Dihydrofolate Reductase, subunit A"/>
    <property type="match status" value="1"/>
</dbReference>
<feature type="binding site" evidence="15">
    <location>
        <position position="148"/>
    </location>
    <ligand>
        <name>NADP(+)</name>
        <dbReference type="ChEBI" id="CHEBI:58349"/>
    </ligand>
</feature>
<protein>
    <recommendedName>
        <fullName evidence="13">Riboflavin biosynthesis protein RibD</fullName>
    </recommendedName>
    <domain>
        <recommendedName>
            <fullName evidence="13">Diaminohydroxyphosphoribosylaminopyrimidine deaminase</fullName>
            <shortName evidence="13">DRAP deaminase</shortName>
            <ecNumber evidence="13">3.5.4.26</ecNumber>
        </recommendedName>
        <alternativeName>
            <fullName evidence="13">Riboflavin-specific deaminase</fullName>
        </alternativeName>
    </domain>
    <domain>
        <recommendedName>
            <fullName evidence="13">5-amino-6-(5-phosphoribosylamino)uracil reductase</fullName>
            <ecNumber evidence="13">1.1.1.193</ecNumber>
        </recommendedName>
        <alternativeName>
            <fullName evidence="13">HTP reductase</fullName>
        </alternativeName>
    </domain>
</protein>
<evidence type="ECO:0000256" key="4">
    <source>
        <dbReference type="ARBA" id="ARBA00005259"/>
    </source>
</evidence>
<keyword evidence="10 13" id="KW-0521">NADP</keyword>
<dbReference type="Pfam" id="PF00383">
    <property type="entry name" value="dCMP_cyt_deam_1"/>
    <property type="match status" value="1"/>
</dbReference>
<proteinExistence type="inferred from homology"/>
<evidence type="ECO:0000256" key="9">
    <source>
        <dbReference type="ARBA" id="ARBA00022833"/>
    </source>
</evidence>
<evidence type="ECO:0000256" key="2">
    <source>
        <dbReference type="ARBA" id="ARBA00004882"/>
    </source>
</evidence>
<keyword evidence="6 13" id="KW-0686">Riboflavin biosynthesis</keyword>
<dbReference type="InterPro" id="IPR016193">
    <property type="entry name" value="Cytidine_deaminase-like"/>
</dbReference>
<dbReference type="GO" id="GO:0050661">
    <property type="term" value="F:NADP binding"/>
    <property type="evidence" value="ECO:0007669"/>
    <property type="project" value="InterPro"/>
</dbReference>
<comment type="caution">
    <text evidence="18">The sequence shown here is derived from an EMBL/GenBank/DDBJ whole genome shotgun (WGS) entry which is preliminary data.</text>
</comment>
<dbReference type="GO" id="GO:0009231">
    <property type="term" value="P:riboflavin biosynthetic process"/>
    <property type="evidence" value="ECO:0007669"/>
    <property type="project" value="UniProtKB-UniPathway"/>
</dbReference>
<feature type="binding site" evidence="15">
    <location>
        <position position="198"/>
    </location>
    <ligand>
        <name>substrate</name>
    </ligand>
</feature>
<evidence type="ECO:0000256" key="7">
    <source>
        <dbReference type="ARBA" id="ARBA00022723"/>
    </source>
</evidence>
<dbReference type="GO" id="GO:0008703">
    <property type="term" value="F:5-amino-6-(5-phosphoribosylamino)uracil reductase activity"/>
    <property type="evidence" value="ECO:0007669"/>
    <property type="project" value="UniProtKB-EC"/>
</dbReference>
<dbReference type="SUPFAM" id="SSF53927">
    <property type="entry name" value="Cytidine deaminase-like"/>
    <property type="match status" value="1"/>
</dbReference>
<feature type="binding site" evidence="15">
    <location>
        <position position="194"/>
    </location>
    <ligand>
        <name>NADP(+)</name>
        <dbReference type="ChEBI" id="CHEBI:58349"/>
    </ligand>
</feature>
<evidence type="ECO:0000256" key="11">
    <source>
        <dbReference type="ARBA" id="ARBA00023002"/>
    </source>
</evidence>
<comment type="pathway">
    <text evidence="3 13">Cofactor biosynthesis; riboflavin biosynthesis; 5-amino-6-(D-ribitylamino)uracil from GTP: step 3/4.</text>
</comment>
<dbReference type="Pfam" id="PF01872">
    <property type="entry name" value="RibD_C"/>
    <property type="match status" value="1"/>
</dbReference>
<dbReference type="PROSITE" id="PS51747">
    <property type="entry name" value="CYT_DCMP_DEAMINASES_2"/>
    <property type="match status" value="1"/>
</dbReference>
<feature type="binding site" evidence="16">
    <location>
        <position position="69"/>
    </location>
    <ligand>
        <name>Zn(2+)</name>
        <dbReference type="ChEBI" id="CHEBI:29105"/>
        <note>catalytic</note>
    </ligand>
</feature>
<dbReference type="InterPro" id="IPR050765">
    <property type="entry name" value="Riboflavin_Biosynth_HTPR"/>
</dbReference>
<feature type="binding site" evidence="15">
    <location>
        <position position="201"/>
    </location>
    <ligand>
        <name>substrate</name>
    </ligand>
</feature>
<dbReference type="FunFam" id="3.40.140.10:FF:000025">
    <property type="entry name" value="Riboflavin biosynthesis protein RibD"/>
    <property type="match status" value="1"/>
</dbReference>
<comment type="catalytic activity">
    <reaction evidence="13">
        <text>2,5-diamino-6-hydroxy-4-(5-phosphoribosylamino)-pyrimidine + H2O + H(+) = 5-amino-6-(5-phospho-D-ribosylamino)uracil + NH4(+)</text>
        <dbReference type="Rhea" id="RHEA:21868"/>
        <dbReference type="ChEBI" id="CHEBI:15377"/>
        <dbReference type="ChEBI" id="CHEBI:15378"/>
        <dbReference type="ChEBI" id="CHEBI:28938"/>
        <dbReference type="ChEBI" id="CHEBI:58453"/>
        <dbReference type="ChEBI" id="CHEBI:58614"/>
        <dbReference type="EC" id="3.5.4.26"/>
    </reaction>
</comment>
<keyword evidence="7 13" id="KW-0479">Metal-binding</keyword>
<dbReference type="PROSITE" id="PS00903">
    <property type="entry name" value="CYT_DCMP_DEAMINASES_1"/>
    <property type="match status" value="1"/>
</dbReference>
<evidence type="ECO:0000259" key="17">
    <source>
        <dbReference type="PROSITE" id="PS51747"/>
    </source>
</evidence>
<gene>
    <name evidence="18" type="ORF">A3F84_20995</name>
</gene>
<dbReference type="EC" id="3.5.4.26" evidence="13"/>
<dbReference type="NCBIfam" id="TIGR00227">
    <property type="entry name" value="ribD_Cterm"/>
    <property type="match status" value="1"/>
</dbReference>
<evidence type="ECO:0000256" key="16">
    <source>
        <dbReference type="PIRSR" id="PIRSR006769-3"/>
    </source>
</evidence>
<evidence type="ECO:0000256" key="8">
    <source>
        <dbReference type="ARBA" id="ARBA00022801"/>
    </source>
</evidence>
<feature type="binding site" evidence="15">
    <location>
        <position position="190"/>
    </location>
    <ligand>
        <name>NADP(+)</name>
        <dbReference type="ChEBI" id="CHEBI:58349"/>
    </ligand>
</feature>
<keyword evidence="9 13" id="KW-0862">Zinc</keyword>
<organism evidence="18 19">
    <name type="scientific">Handelsmanbacteria sp. (strain RIFCSPLOWO2_12_FULL_64_10)</name>
    <dbReference type="NCBI Taxonomy" id="1817868"/>
    <lineage>
        <taxon>Bacteria</taxon>
        <taxon>Candidatus Handelsmaniibacteriota</taxon>
    </lineage>
</organism>
<feature type="binding site" evidence="16">
    <location>
        <position position="44"/>
    </location>
    <ligand>
        <name>Zn(2+)</name>
        <dbReference type="ChEBI" id="CHEBI:29105"/>
        <note>catalytic</note>
    </ligand>
</feature>
<dbReference type="EMBL" id="MFKF01000279">
    <property type="protein sequence ID" value="OGG46957.1"/>
    <property type="molecule type" value="Genomic_DNA"/>
</dbReference>
<feature type="binding site" evidence="15">
    <location>
        <begin position="286"/>
        <end position="292"/>
    </location>
    <ligand>
        <name>NADP(+)</name>
        <dbReference type="ChEBI" id="CHEBI:58349"/>
    </ligand>
</feature>
<dbReference type="AlphaFoldDB" id="A0A1F6CD85"/>
<comment type="similarity">
    <text evidence="5 13">In the C-terminal section; belongs to the HTP reductase family.</text>
</comment>
<feature type="binding site" evidence="15">
    <location>
        <position position="162"/>
    </location>
    <ligand>
        <name>substrate</name>
    </ligand>
</feature>
<feature type="binding site" evidence="15">
    <location>
        <position position="164"/>
    </location>
    <ligand>
        <name>NADP(+)</name>
        <dbReference type="ChEBI" id="CHEBI:58349"/>
    </ligand>
</feature>
<dbReference type="InterPro" id="IPR002734">
    <property type="entry name" value="RibDG_C"/>
</dbReference>
<dbReference type="GO" id="GO:0008270">
    <property type="term" value="F:zinc ion binding"/>
    <property type="evidence" value="ECO:0007669"/>
    <property type="project" value="InterPro"/>
</dbReference>
<comment type="function">
    <text evidence="1 13">Converts 2,5-diamino-6-(ribosylamino)-4(3h)-pyrimidinone 5'-phosphate into 5-amino-6-(ribosylamino)-2,4(1h,3h)-pyrimidinedione 5'-phosphate.</text>
</comment>
<evidence type="ECO:0000256" key="14">
    <source>
        <dbReference type="PIRSR" id="PIRSR006769-1"/>
    </source>
</evidence>
<dbReference type="UniPathway" id="UPA00275">
    <property type="reaction ID" value="UER00401"/>
</dbReference>
<comment type="similarity">
    <text evidence="4 13">In the N-terminal section; belongs to the cytidine and deoxycytidylate deaminase family.</text>
</comment>
<dbReference type="InterPro" id="IPR004794">
    <property type="entry name" value="Eubact_RibD"/>
</dbReference>
<dbReference type="SUPFAM" id="SSF53597">
    <property type="entry name" value="Dihydrofolate reductase-like"/>
    <property type="match status" value="1"/>
</dbReference>
<evidence type="ECO:0000256" key="1">
    <source>
        <dbReference type="ARBA" id="ARBA00002151"/>
    </source>
</evidence>
<dbReference type="PIRSF" id="PIRSF006769">
    <property type="entry name" value="RibD"/>
    <property type="match status" value="1"/>
</dbReference>
<evidence type="ECO:0000256" key="5">
    <source>
        <dbReference type="ARBA" id="ARBA00007417"/>
    </source>
</evidence>
<name>A0A1F6CD85_HANXR</name>
<dbReference type="InterPro" id="IPR016192">
    <property type="entry name" value="APOBEC/CMP_deaminase_Zn-bd"/>
</dbReference>
<keyword evidence="11 13" id="KW-0560">Oxidoreductase</keyword>
<keyword evidence="8 13" id="KW-0378">Hydrolase</keyword>
<dbReference type="PANTHER" id="PTHR38011:SF7">
    <property type="entry name" value="2,5-DIAMINO-6-RIBOSYLAMINO-4(3H)-PYRIMIDINONE 5'-PHOSPHATE REDUCTASE"/>
    <property type="match status" value="1"/>
</dbReference>
<feature type="binding site" evidence="15">
    <location>
        <position position="284"/>
    </location>
    <ligand>
        <name>substrate</name>
    </ligand>
</feature>
<feature type="binding site" evidence="15">
    <location>
        <position position="178"/>
    </location>
    <ligand>
        <name>substrate</name>
    </ligand>
</feature>
<comment type="pathway">
    <text evidence="2 13">Cofactor biosynthesis; riboflavin biosynthesis; 5-amino-6-(D-ribitylamino)uracil from GTP: step 2/4.</text>
</comment>
<sequence length="353" mass="37053">MRLALALARRGEGTTSPNPTVGAVVVRDRTVIGQGFHERAGGPHAEVGALDEAGDRAAGATLYVTLEPCSHHGRTPPCADLILARGVCRVVCAMADPDPRVSGRGIERLRRAGVEVTVGVLEAEARRLNAFYVKHRTTGLPFVILKLAQSLDGRIATASGDSRWITGEAARGRAHLLRSRVDAVLVGVGTVLADDPLLTVRGVAGRDPARIVVDSALRTPASARVLGPGRAIVATTEGADEGRARKLRERGAEVWRLPSAEGRVDLRALMAELGRQGFLSVMVEGGAAVAASALKAGLVDQAQVFIAPRVIGAGLGAIGDLRVEKVAEGLRLTDVEIERVGDDLLYMARVVSP</sequence>
<dbReference type="InterPro" id="IPR024072">
    <property type="entry name" value="DHFR-like_dom_sf"/>
</dbReference>
<evidence type="ECO:0000256" key="12">
    <source>
        <dbReference type="ARBA" id="ARBA00023268"/>
    </source>
</evidence>
<dbReference type="EC" id="1.1.1.193" evidence="13"/>
<comment type="catalytic activity">
    <reaction evidence="13">
        <text>5-amino-6-(5-phospho-D-ribitylamino)uracil + NADP(+) = 5-amino-6-(5-phospho-D-ribosylamino)uracil + NADPH + H(+)</text>
        <dbReference type="Rhea" id="RHEA:17845"/>
        <dbReference type="ChEBI" id="CHEBI:15378"/>
        <dbReference type="ChEBI" id="CHEBI:57783"/>
        <dbReference type="ChEBI" id="CHEBI:58349"/>
        <dbReference type="ChEBI" id="CHEBI:58421"/>
        <dbReference type="ChEBI" id="CHEBI:58453"/>
        <dbReference type="EC" id="1.1.1.193"/>
    </reaction>
</comment>
<dbReference type="NCBIfam" id="TIGR00326">
    <property type="entry name" value="eubact_ribD"/>
    <property type="match status" value="1"/>
</dbReference>
<evidence type="ECO:0000313" key="19">
    <source>
        <dbReference type="Proteomes" id="UP000178606"/>
    </source>
</evidence>
<dbReference type="InterPro" id="IPR002125">
    <property type="entry name" value="CMP_dCMP_dom"/>
</dbReference>
<feature type="domain" description="CMP/dCMP-type deaminase" evidence="17">
    <location>
        <begin position="1"/>
        <end position="117"/>
    </location>
</feature>
<comment type="cofactor">
    <cofactor evidence="13 16">
        <name>Zn(2+)</name>
        <dbReference type="ChEBI" id="CHEBI:29105"/>
    </cofactor>
    <text evidence="13 16">Binds 1 zinc ion.</text>
</comment>
<evidence type="ECO:0000256" key="3">
    <source>
        <dbReference type="ARBA" id="ARBA00004910"/>
    </source>
</evidence>
<dbReference type="GO" id="GO:0008835">
    <property type="term" value="F:diaminohydroxyphosphoribosylaminopyrimidine deaminase activity"/>
    <property type="evidence" value="ECO:0007669"/>
    <property type="project" value="UniProtKB-EC"/>
</dbReference>